<dbReference type="PANTHER" id="PTHR30482">
    <property type="entry name" value="HIGH-AFFINITY BRANCHED-CHAIN AMINO ACID TRANSPORT SYSTEM PERMEASE"/>
    <property type="match status" value="1"/>
</dbReference>
<feature type="transmembrane region" description="Helical" evidence="6">
    <location>
        <begin position="48"/>
        <end position="70"/>
    </location>
</feature>
<sequence length="341" mass="36274">MTAPASRAAVQAAPARSAALGGFADGPLIALVIGAVILWFAPSGMGRYGTYVLSLWLVMAIAVMGLNLTLGYAGLKSLAQAAFMGIGAYITALLTTKTGISWYAAFAISGIVTFAVGLLLGFPALRVKAHYLAFVTLAFSTLVWLVMRNEQWLTGGVFGLSNIPRPSLFGFKLDGALAFHRFVVVVTFLLAVLLWWMIRSPWGRAFTALRENPIRAASLGIDTRMYTLLAFAIGSAYAGFAGALYAPLVEFIDPSPFSLSQSFFLLLMVVAGGAGYLLGPFIGALLGVVLPEWLRFAGSLYLIIFAAIVMLLLIACPQGMSGLIERGWAWITGRNKAGGSR</sequence>
<evidence type="ECO:0000256" key="4">
    <source>
        <dbReference type="ARBA" id="ARBA00022989"/>
    </source>
</evidence>
<feature type="transmembrane region" description="Helical" evidence="6">
    <location>
        <begin position="225"/>
        <end position="248"/>
    </location>
</feature>
<evidence type="ECO:0000256" key="1">
    <source>
        <dbReference type="ARBA" id="ARBA00004651"/>
    </source>
</evidence>
<dbReference type="InterPro" id="IPR001851">
    <property type="entry name" value="ABC_transp_permease"/>
</dbReference>
<keyword evidence="3 6" id="KW-0812">Transmembrane</keyword>
<organism evidence="7 8">
    <name type="scientific">Bosea rubneri</name>
    <dbReference type="NCBI Taxonomy" id="3075434"/>
    <lineage>
        <taxon>Bacteria</taxon>
        <taxon>Pseudomonadati</taxon>
        <taxon>Pseudomonadota</taxon>
        <taxon>Alphaproteobacteria</taxon>
        <taxon>Hyphomicrobiales</taxon>
        <taxon>Boseaceae</taxon>
        <taxon>Bosea</taxon>
    </lineage>
</organism>
<feature type="transmembrane region" description="Helical" evidence="6">
    <location>
        <begin position="178"/>
        <end position="198"/>
    </location>
</feature>
<keyword evidence="5 6" id="KW-0472">Membrane</keyword>
<dbReference type="RefSeq" id="WP_316020030.1">
    <property type="nucleotide sequence ID" value="NZ_JAWDID010000036.1"/>
</dbReference>
<evidence type="ECO:0000256" key="3">
    <source>
        <dbReference type="ARBA" id="ARBA00022692"/>
    </source>
</evidence>
<dbReference type="Pfam" id="PF02653">
    <property type="entry name" value="BPD_transp_2"/>
    <property type="match status" value="1"/>
</dbReference>
<evidence type="ECO:0000313" key="8">
    <source>
        <dbReference type="Proteomes" id="UP001254257"/>
    </source>
</evidence>
<dbReference type="InterPro" id="IPR043428">
    <property type="entry name" value="LivM-like"/>
</dbReference>
<evidence type="ECO:0000256" key="6">
    <source>
        <dbReference type="SAM" id="Phobius"/>
    </source>
</evidence>
<comment type="caution">
    <text evidence="7">The sequence shown here is derived from an EMBL/GenBank/DDBJ whole genome shotgun (WGS) entry which is preliminary data.</text>
</comment>
<dbReference type="Proteomes" id="UP001254257">
    <property type="component" value="Unassembled WGS sequence"/>
</dbReference>
<feature type="transmembrane region" description="Helical" evidence="6">
    <location>
        <begin position="129"/>
        <end position="147"/>
    </location>
</feature>
<keyword evidence="4 6" id="KW-1133">Transmembrane helix</keyword>
<comment type="subcellular location">
    <subcellularLocation>
        <location evidence="1">Cell membrane</location>
        <topology evidence="1">Multi-pass membrane protein</topology>
    </subcellularLocation>
</comment>
<evidence type="ECO:0000256" key="5">
    <source>
        <dbReference type="ARBA" id="ARBA00023136"/>
    </source>
</evidence>
<name>A0ABU3SBV3_9HYPH</name>
<feature type="transmembrane region" description="Helical" evidence="6">
    <location>
        <begin position="77"/>
        <end position="94"/>
    </location>
</feature>
<feature type="transmembrane region" description="Helical" evidence="6">
    <location>
        <begin position="263"/>
        <end position="288"/>
    </location>
</feature>
<evidence type="ECO:0000256" key="2">
    <source>
        <dbReference type="ARBA" id="ARBA00022475"/>
    </source>
</evidence>
<protein>
    <submittedName>
        <fullName evidence="7">Branched-chain amino acid ABC transporter permease</fullName>
    </submittedName>
</protein>
<accession>A0ABU3SBV3</accession>
<feature type="transmembrane region" description="Helical" evidence="6">
    <location>
        <begin position="100"/>
        <end position="122"/>
    </location>
</feature>
<dbReference type="CDD" id="cd06581">
    <property type="entry name" value="TM_PBP1_LivM_like"/>
    <property type="match status" value="1"/>
</dbReference>
<reference evidence="7 8" key="1">
    <citation type="submission" date="2023-09" db="EMBL/GenBank/DDBJ databases">
        <title>Whole genome shotgun sequencing (WGS) of Bosea sp. ZW T0_25, isolated from stored onions (Allium cepa).</title>
        <authorList>
            <person name="Stoll D.A."/>
            <person name="Huch M."/>
        </authorList>
    </citation>
    <scope>NUCLEOTIDE SEQUENCE [LARGE SCALE GENOMIC DNA]</scope>
    <source>
        <strain evidence="7 8">ZW T0_25</strain>
    </source>
</reference>
<gene>
    <name evidence="7" type="ORF">RKE40_20290</name>
</gene>
<dbReference type="PANTHER" id="PTHR30482:SF20">
    <property type="entry name" value="HIGH-AFFINITY BRANCHED-CHAIN AMINO ACID TRANSPORT SYSTEM PERMEASE PROTEIN LIVM"/>
    <property type="match status" value="1"/>
</dbReference>
<feature type="transmembrane region" description="Helical" evidence="6">
    <location>
        <begin position="20"/>
        <end position="42"/>
    </location>
</feature>
<keyword evidence="8" id="KW-1185">Reference proteome</keyword>
<keyword evidence="2" id="KW-1003">Cell membrane</keyword>
<evidence type="ECO:0000313" key="7">
    <source>
        <dbReference type="EMBL" id="MDU0342244.1"/>
    </source>
</evidence>
<proteinExistence type="predicted"/>
<feature type="transmembrane region" description="Helical" evidence="6">
    <location>
        <begin position="300"/>
        <end position="320"/>
    </location>
</feature>
<dbReference type="EMBL" id="JAWDID010000036">
    <property type="protein sequence ID" value="MDU0342244.1"/>
    <property type="molecule type" value="Genomic_DNA"/>
</dbReference>